<sequence>MDNVMILKDSIDRGYSSPEKYGKDQNRAEQQDGTGADNSSQSGINDYTIGQCSSNSNNGTVNTESARDNNMAIVVLPIALQSINFESNEEQIYIDADISPRVIKAVKSARNGKKQ</sequence>
<keyword evidence="3" id="KW-1185">Reference proteome</keyword>
<dbReference type="EMBL" id="JACXVP010000006">
    <property type="protein sequence ID" value="KAG5600150.1"/>
    <property type="molecule type" value="Genomic_DNA"/>
</dbReference>
<accession>A0A9J5YML8</accession>
<feature type="region of interest" description="Disordered" evidence="1">
    <location>
        <begin position="1"/>
        <end position="64"/>
    </location>
</feature>
<feature type="compositionally biased region" description="Basic and acidic residues" evidence="1">
    <location>
        <begin position="20"/>
        <end position="30"/>
    </location>
</feature>
<feature type="non-terminal residue" evidence="2">
    <location>
        <position position="115"/>
    </location>
</feature>
<dbReference type="AlphaFoldDB" id="A0A9J5YML8"/>
<evidence type="ECO:0000313" key="2">
    <source>
        <dbReference type="EMBL" id="KAG5600150.1"/>
    </source>
</evidence>
<gene>
    <name evidence="2" type="ORF">H5410_031520</name>
</gene>
<protein>
    <submittedName>
        <fullName evidence="2">Uncharacterized protein</fullName>
    </submittedName>
</protein>
<dbReference type="Proteomes" id="UP000824120">
    <property type="component" value="Chromosome 6"/>
</dbReference>
<feature type="compositionally biased region" description="Polar residues" evidence="1">
    <location>
        <begin position="31"/>
        <end position="64"/>
    </location>
</feature>
<evidence type="ECO:0000256" key="1">
    <source>
        <dbReference type="SAM" id="MobiDB-lite"/>
    </source>
</evidence>
<reference evidence="2 3" key="1">
    <citation type="submission" date="2020-09" db="EMBL/GenBank/DDBJ databases">
        <title>De no assembly of potato wild relative species, Solanum commersonii.</title>
        <authorList>
            <person name="Cho K."/>
        </authorList>
    </citation>
    <scope>NUCLEOTIDE SEQUENCE [LARGE SCALE GENOMIC DNA]</scope>
    <source>
        <strain evidence="2">LZ3.2</strain>
        <tissue evidence="2">Leaf</tissue>
    </source>
</reference>
<name>A0A9J5YML8_SOLCO</name>
<comment type="caution">
    <text evidence="2">The sequence shown here is derived from an EMBL/GenBank/DDBJ whole genome shotgun (WGS) entry which is preliminary data.</text>
</comment>
<proteinExistence type="predicted"/>
<evidence type="ECO:0000313" key="3">
    <source>
        <dbReference type="Proteomes" id="UP000824120"/>
    </source>
</evidence>
<organism evidence="2 3">
    <name type="scientific">Solanum commersonii</name>
    <name type="common">Commerson's wild potato</name>
    <name type="synonym">Commerson's nightshade</name>
    <dbReference type="NCBI Taxonomy" id="4109"/>
    <lineage>
        <taxon>Eukaryota</taxon>
        <taxon>Viridiplantae</taxon>
        <taxon>Streptophyta</taxon>
        <taxon>Embryophyta</taxon>
        <taxon>Tracheophyta</taxon>
        <taxon>Spermatophyta</taxon>
        <taxon>Magnoliopsida</taxon>
        <taxon>eudicotyledons</taxon>
        <taxon>Gunneridae</taxon>
        <taxon>Pentapetalae</taxon>
        <taxon>asterids</taxon>
        <taxon>lamiids</taxon>
        <taxon>Solanales</taxon>
        <taxon>Solanaceae</taxon>
        <taxon>Solanoideae</taxon>
        <taxon>Solaneae</taxon>
        <taxon>Solanum</taxon>
    </lineage>
</organism>